<protein>
    <recommendedName>
        <fullName evidence="3">Scytalone dehydratase-like domain-containing protein</fullName>
    </recommendedName>
</protein>
<evidence type="ECO:0000256" key="2">
    <source>
        <dbReference type="ARBA" id="ARBA00023239"/>
    </source>
</evidence>
<evidence type="ECO:0000256" key="1">
    <source>
        <dbReference type="ARBA" id="ARBA00008584"/>
    </source>
</evidence>
<accession>A0A8H4RFG5</accession>
<evidence type="ECO:0000313" key="4">
    <source>
        <dbReference type="EMBL" id="KAF4628321.1"/>
    </source>
</evidence>
<evidence type="ECO:0000313" key="5">
    <source>
        <dbReference type="Proteomes" id="UP000566819"/>
    </source>
</evidence>
<dbReference type="SUPFAM" id="SSF54427">
    <property type="entry name" value="NTF2-like"/>
    <property type="match status" value="1"/>
</dbReference>
<proteinExistence type="inferred from homology"/>
<dbReference type="AlphaFoldDB" id="A0A8H4RFG5"/>
<sequence length="182" mass="20554">MAFEIYIPSNLTFQDYIAISQCARTLADGYDRKDKARLRASLAPNVTVDYSAVVPAWGLMHYRADDFVENWLSPKHLGVKALATQHLLGMPYFQLVTEDEIVVEWQQLASHGRRVVGEDFASPMCKIGESSDGRSWMRQTFVKVEGLWRISVIRPEVIYHTGDFRNVGRSDEDGDAGLNASK</sequence>
<dbReference type="InterPro" id="IPR049884">
    <property type="entry name" value="Scytalone_dh"/>
</dbReference>
<gene>
    <name evidence="4" type="ORF">G7Y89_g9831</name>
</gene>
<dbReference type="Proteomes" id="UP000566819">
    <property type="component" value="Unassembled WGS sequence"/>
</dbReference>
<reference evidence="4 5" key="1">
    <citation type="submission" date="2020-03" db="EMBL/GenBank/DDBJ databases">
        <title>Draft Genome Sequence of Cudoniella acicularis.</title>
        <authorList>
            <person name="Buettner E."/>
            <person name="Kellner H."/>
        </authorList>
    </citation>
    <scope>NUCLEOTIDE SEQUENCE [LARGE SCALE GENOMIC DNA]</scope>
    <source>
        <strain evidence="4 5">DSM 108380</strain>
    </source>
</reference>
<dbReference type="GO" id="GO:0016829">
    <property type="term" value="F:lyase activity"/>
    <property type="evidence" value="ECO:0007669"/>
    <property type="project" value="UniProtKB-KW"/>
</dbReference>
<dbReference type="OrthoDB" id="5281072at2759"/>
<keyword evidence="5" id="KW-1185">Reference proteome</keyword>
<comment type="similarity">
    <text evidence="1">Belongs to the scytalone dehydratase family.</text>
</comment>
<feature type="domain" description="Scytalone dehydratase-like" evidence="3">
    <location>
        <begin position="10"/>
        <end position="170"/>
    </location>
</feature>
<dbReference type="InterPro" id="IPR032710">
    <property type="entry name" value="NTF2-like_dom_sf"/>
</dbReference>
<name>A0A8H4RFG5_9HELO</name>
<comment type="caution">
    <text evidence="4">The sequence shown here is derived from an EMBL/GenBank/DDBJ whole genome shotgun (WGS) entry which is preliminary data.</text>
</comment>
<dbReference type="Gene3D" id="3.10.450.50">
    <property type="match status" value="1"/>
</dbReference>
<keyword evidence="2" id="KW-0456">Lyase</keyword>
<evidence type="ECO:0000259" key="3">
    <source>
        <dbReference type="Pfam" id="PF02982"/>
    </source>
</evidence>
<dbReference type="EMBL" id="JAAMPI010000828">
    <property type="protein sequence ID" value="KAF4628321.1"/>
    <property type="molecule type" value="Genomic_DNA"/>
</dbReference>
<organism evidence="4 5">
    <name type="scientific">Cudoniella acicularis</name>
    <dbReference type="NCBI Taxonomy" id="354080"/>
    <lineage>
        <taxon>Eukaryota</taxon>
        <taxon>Fungi</taxon>
        <taxon>Dikarya</taxon>
        <taxon>Ascomycota</taxon>
        <taxon>Pezizomycotina</taxon>
        <taxon>Leotiomycetes</taxon>
        <taxon>Helotiales</taxon>
        <taxon>Tricladiaceae</taxon>
        <taxon>Cudoniella</taxon>
    </lineage>
</organism>
<dbReference type="Pfam" id="PF02982">
    <property type="entry name" value="Scytalone_dh"/>
    <property type="match status" value="1"/>
</dbReference>